<protein>
    <recommendedName>
        <fullName evidence="3">Ketohydroxyglutarate aldolase</fullName>
    </recommendedName>
</protein>
<accession>A0ABP6RAJ6</accession>
<evidence type="ECO:0008006" key="3">
    <source>
        <dbReference type="Google" id="ProtNLM"/>
    </source>
</evidence>
<evidence type="ECO:0000313" key="1">
    <source>
        <dbReference type="EMBL" id="GAA3282156.1"/>
    </source>
</evidence>
<dbReference type="RefSeq" id="WP_344718569.1">
    <property type="nucleotide sequence ID" value="NZ_BAAAYG010000003.1"/>
</dbReference>
<gene>
    <name evidence="1" type="ORF">GCM10020260_08750</name>
</gene>
<dbReference type="EMBL" id="BAAAYG010000003">
    <property type="protein sequence ID" value="GAA3282156.1"/>
    <property type="molecule type" value="Genomic_DNA"/>
</dbReference>
<sequence>MAQDEPTTAWIVTVDDPRTDSLDAVAAALEACGLRVDRVLPAAGMIHGRADRTRREALAAVDGVASVDPVRDVSIAPPEADVQ</sequence>
<organism evidence="1 2">
    <name type="scientific">Nesterenkonia halobia</name>
    <dbReference type="NCBI Taxonomy" id="37922"/>
    <lineage>
        <taxon>Bacteria</taxon>
        <taxon>Bacillati</taxon>
        <taxon>Actinomycetota</taxon>
        <taxon>Actinomycetes</taxon>
        <taxon>Micrococcales</taxon>
        <taxon>Micrococcaceae</taxon>
        <taxon>Nesterenkonia</taxon>
    </lineage>
</organism>
<proteinExistence type="predicted"/>
<evidence type="ECO:0000313" key="2">
    <source>
        <dbReference type="Proteomes" id="UP001501736"/>
    </source>
</evidence>
<reference evidence="2" key="1">
    <citation type="journal article" date="2019" name="Int. J. Syst. Evol. Microbiol.">
        <title>The Global Catalogue of Microorganisms (GCM) 10K type strain sequencing project: providing services to taxonomists for standard genome sequencing and annotation.</title>
        <authorList>
            <consortium name="The Broad Institute Genomics Platform"/>
            <consortium name="The Broad Institute Genome Sequencing Center for Infectious Disease"/>
            <person name="Wu L."/>
            <person name="Ma J."/>
        </authorList>
    </citation>
    <scope>NUCLEOTIDE SEQUENCE [LARGE SCALE GENOMIC DNA]</scope>
    <source>
        <strain evidence="2">JCM 11483</strain>
    </source>
</reference>
<dbReference type="Proteomes" id="UP001501736">
    <property type="component" value="Unassembled WGS sequence"/>
</dbReference>
<name>A0ABP6RAJ6_9MICC</name>
<keyword evidence="2" id="KW-1185">Reference proteome</keyword>
<comment type="caution">
    <text evidence="1">The sequence shown here is derived from an EMBL/GenBank/DDBJ whole genome shotgun (WGS) entry which is preliminary data.</text>
</comment>